<dbReference type="EMBL" id="JTDY01003251">
    <property type="protein sequence ID" value="KOB69877.1"/>
    <property type="molecule type" value="Genomic_DNA"/>
</dbReference>
<dbReference type="GO" id="GO:0035240">
    <property type="term" value="F:dopamine binding"/>
    <property type="evidence" value="ECO:0007669"/>
    <property type="project" value="InterPro"/>
</dbReference>
<dbReference type="GO" id="GO:0072544">
    <property type="term" value="F:L-DOPA binding"/>
    <property type="evidence" value="ECO:0007669"/>
    <property type="project" value="InterPro"/>
</dbReference>
<reference evidence="7 8" key="1">
    <citation type="journal article" date="2015" name="Genome Biol. Evol.">
        <title>The genome of winter moth (Operophtera brumata) provides a genomic perspective on sexual dimorphism and phenology.</title>
        <authorList>
            <person name="Derks M.F."/>
            <person name="Smit S."/>
            <person name="Salis L."/>
            <person name="Schijlen E."/>
            <person name="Bossers A."/>
            <person name="Mateman C."/>
            <person name="Pijl A.S."/>
            <person name="de Ridder D."/>
            <person name="Groenen M.A."/>
            <person name="Visser M.E."/>
            <person name="Megens H.J."/>
        </authorList>
    </citation>
    <scope>NUCLEOTIDE SEQUENCE [LARGE SCALE GENOMIC DNA]</scope>
    <source>
        <strain evidence="7">WM2013NL</strain>
        <tissue evidence="7">Head and thorax</tissue>
    </source>
</reference>
<evidence type="ECO:0000256" key="5">
    <source>
        <dbReference type="SAM" id="Phobius"/>
    </source>
</evidence>
<feature type="domain" description="G-protein coupled receptors family 1 profile" evidence="6">
    <location>
        <begin position="47"/>
        <end position="300"/>
    </location>
</feature>
<comment type="caution">
    <text evidence="7">The sequence shown here is derived from an EMBL/GenBank/DDBJ whole genome shotgun (WGS) entry which is preliminary data.</text>
</comment>
<dbReference type="GO" id="GO:0035643">
    <property type="term" value="F:L-DOPA receptor activity"/>
    <property type="evidence" value="ECO:0007669"/>
    <property type="project" value="TreeGrafter"/>
</dbReference>
<feature type="transmembrane region" description="Helical" evidence="5">
    <location>
        <begin position="108"/>
        <end position="136"/>
    </location>
</feature>
<keyword evidence="3 5" id="KW-1133">Transmembrane helix</keyword>
<organism evidence="7 8">
    <name type="scientific">Operophtera brumata</name>
    <name type="common">Winter moth</name>
    <name type="synonym">Phalaena brumata</name>
    <dbReference type="NCBI Taxonomy" id="104452"/>
    <lineage>
        <taxon>Eukaryota</taxon>
        <taxon>Metazoa</taxon>
        <taxon>Ecdysozoa</taxon>
        <taxon>Arthropoda</taxon>
        <taxon>Hexapoda</taxon>
        <taxon>Insecta</taxon>
        <taxon>Pterygota</taxon>
        <taxon>Neoptera</taxon>
        <taxon>Endopterygota</taxon>
        <taxon>Lepidoptera</taxon>
        <taxon>Glossata</taxon>
        <taxon>Ditrysia</taxon>
        <taxon>Geometroidea</taxon>
        <taxon>Geometridae</taxon>
        <taxon>Larentiinae</taxon>
        <taxon>Operophtera</taxon>
    </lineage>
</organism>
<dbReference type="PROSITE" id="PS50262">
    <property type="entry name" value="G_PROTEIN_RECEP_F1_2"/>
    <property type="match status" value="1"/>
</dbReference>
<dbReference type="PRINTS" id="PR00965">
    <property type="entry name" value="OCULARALBNSM"/>
</dbReference>
<comment type="subcellular location">
    <subcellularLocation>
        <location evidence="1">Membrane</location>
    </subcellularLocation>
</comment>
<keyword evidence="8" id="KW-1185">Reference proteome</keyword>
<dbReference type="PANTHER" id="PTHR15177:SF2">
    <property type="entry name" value="G-PROTEIN COUPLED RECEPTOR 143"/>
    <property type="match status" value="1"/>
</dbReference>
<evidence type="ECO:0000313" key="7">
    <source>
        <dbReference type="EMBL" id="KOB69877.1"/>
    </source>
</evidence>
<feature type="transmembrane region" description="Helical" evidence="5">
    <location>
        <begin position="71"/>
        <end position="88"/>
    </location>
</feature>
<feature type="transmembrane region" description="Helical" evidence="5">
    <location>
        <begin position="32"/>
        <end position="50"/>
    </location>
</feature>
<sequence length="355" mass="40483">MSDPTIQTFCCHHTGKKEDLAVRIMDEFNTDTYNVVCLVSSTVGILGALYQIFPDITKSQFGFSITRGRRIIIWLAIADLFASLGVMVRSSLWLKYKNIMPMPEDDVSVLFCSITSAWTQYFYTATWFWTLFYAIDTWNTIKGRDSHLLLYHSFAWVLPAATTGIGLSILYIPNATCHNLPSASSAILRILPNYFATYVPIAIVMVANPIIYTLSSKNVEMAVALPLAQFTSKERRVVDALRLKFFFINGVFYICWLPNLINGILVWTMWFNMPVKLIISIWYVMALLNPMQALLNALVYRKWNANKSKFSPSFPKFSTKEELSHYDELSPLLGSEPPRLQLTRIPPSINNYSTL</sequence>
<feature type="transmembrane region" description="Helical" evidence="5">
    <location>
        <begin position="277"/>
        <end position="300"/>
    </location>
</feature>
<feature type="transmembrane region" description="Helical" evidence="5">
    <location>
        <begin position="148"/>
        <end position="172"/>
    </location>
</feature>
<dbReference type="Pfam" id="PF02101">
    <property type="entry name" value="Ocular_alb"/>
    <property type="match status" value="1"/>
</dbReference>
<dbReference type="Proteomes" id="UP000037510">
    <property type="component" value="Unassembled WGS sequence"/>
</dbReference>
<gene>
    <name evidence="7" type="ORF">OBRU01_16214</name>
</gene>
<dbReference type="GO" id="GO:0072545">
    <property type="term" value="F:L-tyrosine binding"/>
    <property type="evidence" value="ECO:0007669"/>
    <property type="project" value="InterPro"/>
</dbReference>
<evidence type="ECO:0000256" key="1">
    <source>
        <dbReference type="ARBA" id="ARBA00004370"/>
    </source>
</evidence>
<keyword evidence="2 5" id="KW-0812">Transmembrane</keyword>
<evidence type="ECO:0000256" key="2">
    <source>
        <dbReference type="ARBA" id="ARBA00022692"/>
    </source>
</evidence>
<keyword evidence="4 5" id="KW-0472">Membrane</keyword>
<evidence type="ECO:0000256" key="4">
    <source>
        <dbReference type="ARBA" id="ARBA00023136"/>
    </source>
</evidence>
<accession>A0A0L7L325</accession>
<dbReference type="Gene3D" id="1.20.1070.10">
    <property type="entry name" value="Rhodopsin 7-helix transmembrane proteins"/>
    <property type="match status" value="1"/>
</dbReference>
<proteinExistence type="predicted"/>
<dbReference type="PANTHER" id="PTHR15177">
    <property type="entry name" value="G-PROTEIN COUPLED RECEPTOR 143"/>
    <property type="match status" value="1"/>
</dbReference>
<dbReference type="STRING" id="104452.A0A0L7L325"/>
<dbReference type="GO" id="GO:0032438">
    <property type="term" value="P:melanosome organization"/>
    <property type="evidence" value="ECO:0007669"/>
    <property type="project" value="TreeGrafter"/>
</dbReference>
<dbReference type="InterPro" id="IPR017452">
    <property type="entry name" value="GPCR_Rhodpsn_7TM"/>
</dbReference>
<protein>
    <recommendedName>
        <fullName evidence="6">G-protein coupled receptors family 1 profile domain-containing protein</fullName>
    </recommendedName>
</protein>
<dbReference type="GO" id="GO:0050848">
    <property type="term" value="P:regulation of calcium-mediated signaling"/>
    <property type="evidence" value="ECO:0007669"/>
    <property type="project" value="TreeGrafter"/>
</dbReference>
<dbReference type="GO" id="GO:0005886">
    <property type="term" value="C:plasma membrane"/>
    <property type="evidence" value="ECO:0007669"/>
    <property type="project" value="TreeGrafter"/>
</dbReference>
<dbReference type="AlphaFoldDB" id="A0A0L7L325"/>
<evidence type="ECO:0000256" key="3">
    <source>
        <dbReference type="ARBA" id="ARBA00022989"/>
    </source>
</evidence>
<dbReference type="InterPro" id="IPR001414">
    <property type="entry name" value="GPR143"/>
</dbReference>
<evidence type="ECO:0000313" key="8">
    <source>
        <dbReference type="Proteomes" id="UP000037510"/>
    </source>
</evidence>
<evidence type="ECO:0000259" key="6">
    <source>
        <dbReference type="PROSITE" id="PS50262"/>
    </source>
</evidence>
<feature type="transmembrane region" description="Helical" evidence="5">
    <location>
        <begin position="245"/>
        <end position="271"/>
    </location>
</feature>
<name>A0A0L7L325_OPEBR</name>
<feature type="transmembrane region" description="Helical" evidence="5">
    <location>
        <begin position="192"/>
        <end position="212"/>
    </location>
</feature>